<dbReference type="SUPFAM" id="SSF50447">
    <property type="entry name" value="Translation proteins"/>
    <property type="match status" value="1"/>
</dbReference>
<evidence type="ECO:0000313" key="4">
    <source>
        <dbReference type="EMBL" id="KKR05985.1"/>
    </source>
</evidence>
<dbReference type="PANTHER" id="PTHR42908:SF8">
    <property type="entry name" value="TR-TYPE G DOMAIN-CONTAINING PROTEIN"/>
    <property type="match status" value="1"/>
</dbReference>
<dbReference type="InterPro" id="IPR047041">
    <property type="entry name" value="BipA_GTP-bd_dom"/>
</dbReference>
<dbReference type="EMBL" id="LBWK01000001">
    <property type="protein sequence ID" value="KKR05985.1"/>
    <property type="molecule type" value="Genomic_DNA"/>
</dbReference>
<organism evidence="4 5">
    <name type="scientific">candidate division WS6 bacterium GW2011_GWF2_39_15</name>
    <dbReference type="NCBI Taxonomy" id="1619100"/>
    <lineage>
        <taxon>Bacteria</taxon>
        <taxon>Candidatus Dojkabacteria</taxon>
    </lineage>
</organism>
<dbReference type="PROSITE" id="PS00301">
    <property type="entry name" value="G_TR_1"/>
    <property type="match status" value="1"/>
</dbReference>
<dbReference type="InterPro" id="IPR031157">
    <property type="entry name" value="G_TR_CS"/>
</dbReference>
<dbReference type="Pfam" id="PF22042">
    <property type="entry name" value="EF-G_D2"/>
    <property type="match status" value="1"/>
</dbReference>
<dbReference type="PATRIC" id="fig|1619100.3.peg.26"/>
<dbReference type="STRING" id="1619100.UT34_C0001G0025"/>
<dbReference type="GO" id="GO:0005525">
    <property type="term" value="F:GTP binding"/>
    <property type="evidence" value="ECO:0007669"/>
    <property type="project" value="UniProtKB-KW"/>
</dbReference>
<dbReference type="GO" id="GO:0005829">
    <property type="term" value="C:cytosol"/>
    <property type="evidence" value="ECO:0007669"/>
    <property type="project" value="TreeGrafter"/>
</dbReference>
<sequence>MSQPILQDKIRNVAIIAHVDHGKTTLVDAIMKQCHLFRDNQEEMGQTQILDSNDLEREKGITILAKNISVRYQGYKINVIDTPGHADFGGEVERTLNMAEGCILLVDAREGVMAQTKVVLKKALELGLKVIVLINKIDQKLANVKDSENEVQNLVLDLATRDDQLDFPVLYAISREGKVFTQMPEGDLTVPNVTTGNVTPLLDAIINIVPAHVGDDKAPFQMQINAMEYDSHNGRYLIGKINRGTVKQGQPVVLVTSDEEKAQKVQGRTKRILTREGMEWIDVNEASAGEIVAVAGIDSTAIGGTLCDINNVEAMPALKISPPSVSIKFEANTSPLVGKEGQFVTASLLQKRLDQEKENNATLEIKSGDGGSYVVAGRGELQLSILIETLRREGFEFQVRKPEVILREIDGKLHEPLETLFIEVPSEYLSVVTQALSDRNGQMIDMRNIGGQTKFEYEILTRNLFGLRNDLITATKGNLIFGSSFKEYVPKQGESNVYRKGVIISMDNGEARAYALNMIQERGQLFIKPGDAVYEGMIMGMNKYDEDMEANPTKERHKTSVRMSHAEVTQISLKQYMALTLEFALAFLKEDEILEVTPKSLRLRKVHLSKTERDWMKRRNLSEFAKKQLGVN</sequence>
<dbReference type="Pfam" id="PF00009">
    <property type="entry name" value="GTP_EFTU"/>
    <property type="match status" value="1"/>
</dbReference>
<dbReference type="SUPFAM" id="SSF52540">
    <property type="entry name" value="P-loop containing nucleoside triphosphate hydrolases"/>
    <property type="match status" value="1"/>
</dbReference>
<dbReference type="Gene3D" id="2.40.30.10">
    <property type="entry name" value="Translation factors"/>
    <property type="match status" value="1"/>
</dbReference>
<dbReference type="SMART" id="SM00838">
    <property type="entry name" value="EFG_C"/>
    <property type="match status" value="1"/>
</dbReference>
<proteinExistence type="predicted"/>
<keyword evidence="2" id="KW-0342">GTP-binding</keyword>
<dbReference type="PROSITE" id="PS51722">
    <property type="entry name" value="G_TR_2"/>
    <property type="match status" value="1"/>
</dbReference>
<keyword evidence="1" id="KW-0547">Nucleotide-binding</keyword>
<dbReference type="CDD" id="cd03691">
    <property type="entry name" value="BipA_TypA_II"/>
    <property type="match status" value="1"/>
</dbReference>
<dbReference type="GO" id="GO:0003924">
    <property type="term" value="F:GTPase activity"/>
    <property type="evidence" value="ECO:0007669"/>
    <property type="project" value="InterPro"/>
</dbReference>
<evidence type="ECO:0000313" key="5">
    <source>
        <dbReference type="Proteomes" id="UP000034799"/>
    </source>
</evidence>
<dbReference type="Gene3D" id="2.40.50.250">
    <property type="entry name" value="bipa protein"/>
    <property type="match status" value="1"/>
</dbReference>
<dbReference type="GO" id="GO:1990904">
    <property type="term" value="C:ribonucleoprotein complex"/>
    <property type="evidence" value="ECO:0007669"/>
    <property type="project" value="TreeGrafter"/>
</dbReference>
<dbReference type="InterPro" id="IPR042116">
    <property type="entry name" value="TypA/BipA_C"/>
</dbReference>
<dbReference type="InterPro" id="IPR047042">
    <property type="entry name" value="BipA_II"/>
</dbReference>
<reference evidence="4 5" key="1">
    <citation type="journal article" date="2015" name="Nature">
        <title>rRNA introns, odd ribosomes, and small enigmatic genomes across a large radiation of phyla.</title>
        <authorList>
            <person name="Brown C.T."/>
            <person name="Hug L.A."/>
            <person name="Thomas B.C."/>
            <person name="Sharon I."/>
            <person name="Castelle C.J."/>
            <person name="Singh A."/>
            <person name="Wilkins M.J."/>
            <person name="Williams K.H."/>
            <person name="Banfield J.F."/>
        </authorList>
    </citation>
    <scope>NUCLEOTIDE SEQUENCE [LARGE SCALE GENOMIC DNA]</scope>
</reference>
<dbReference type="InterPro" id="IPR035647">
    <property type="entry name" value="EFG_III/V"/>
</dbReference>
<accession>A0A0G0Q6D6</accession>
<dbReference type="InterPro" id="IPR053905">
    <property type="entry name" value="EF-G-like_DII"/>
</dbReference>
<feature type="domain" description="Tr-type G" evidence="3">
    <location>
        <begin position="8"/>
        <end position="213"/>
    </location>
</feature>
<dbReference type="InterPro" id="IPR000640">
    <property type="entry name" value="EFG_V-like"/>
</dbReference>
<dbReference type="InterPro" id="IPR027417">
    <property type="entry name" value="P-loop_NTPase"/>
</dbReference>
<evidence type="ECO:0000256" key="2">
    <source>
        <dbReference type="ARBA" id="ARBA00023134"/>
    </source>
</evidence>
<dbReference type="PANTHER" id="PTHR42908">
    <property type="entry name" value="TRANSLATION ELONGATION FACTOR-RELATED"/>
    <property type="match status" value="1"/>
</dbReference>
<dbReference type="CDD" id="cd01891">
    <property type="entry name" value="TypA_BipA"/>
    <property type="match status" value="1"/>
</dbReference>
<dbReference type="InterPro" id="IPR000795">
    <property type="entry name" value="T_Tr_GTP-bd_dom"/>
</dbReference>
<dbReference type="InterPro" id="IPR009000">
    <property type="entry name" value="Transl_B-barrel_sf"/>
</dbReference>
<dbReference type="SUPFAM" id="SSF54980">
    <property type="entry name" value="EF-G C-terminal domain-like"/>
    <property type="match status" value="2"/>
</dbReference>
<dbReference type="Pfam" id="PF00679">
    <property type="entry name" value="EFG_C"/>
    <property type="match status" value="1"/>
</dbReference>
<evidence type="ECO:0000256" key="1">
    <source>
        <dbReference type="ARBA" id="ARBA00022741"/>
    </source>
</evidence>
<dbReference type="InterPro" id="IPR005225">
    <property type="entry name" value="Small_GTP-bd"/>
</dbReference>
<evidence type="ECO:0000259" key="3">
    <source>
        <dbReference type="PROSITE" id="PS51722"/>
    </source>
</evidence>
<gene>
    <name evidence="4" type="ORF">UT34_C0001G0025</name>
</gene>
<dbReference type="AlphaFoldDB" id="A0A0G0Q6D6"/>
<protein>
    <submittedName>
        <fullName evidence="4">GTP-binding protein TypA/BipA</fullName>
    </submittedName>
</protein>
<name>A0A0G0Q6D6_9BACT</name>
<dbReference type="Gene3D" id="3.40.50.300">
    <property type="entry name" value="P-loop containing nucleotide triphosphate hydrolases"/>
    <property type="match status" value="1"/>
</dbReference>
<dbReference type="Proteomes" id="UP000034799">
    <property type="component" value="Unassembled WGS sequence"/>
</dbReference>
<dbReference type="Gene3D" id="3.30.70.870">
    <property type="entry name" value="Elongation Factor G (Translational Gtpase), domain 3"/>
    <property type="match status" value="1"/>
</dbReference>
<dbReference type="Pfam" id="PF21018">
    <property type="entry name" value="BipA_C"/>
    <property type="match status" value="1"/>
</dbReference>
<comment type="caution">
    <text evidence="4">The sequence shown here is derived from an EMBL/GenBank/DDBJ whole genome shotgun (WGS) entry which is preliminary data.</text>
</comment>
<dbReference type="PRINTS" id="PR00315">
    <property type="entry name" value="ELONGATNFCT"/>
</dbReference>
<dbReference type="Gene3D" id="3.30.70.240">
    <property type="match status" value="1"/>
</dbReference>
<dbReference type="NCBIfam" id="TIGR00231">
    <property type="entry name" value="small_GTP"/>
    <property type="match status" value="1"/>
</dbReference>
<dbReference type="InterPro" id="IPR048876">
    <property type="entry name" value="BipA_C"/>
</dbReference>